<dbReference type="SUPFAM" id="SSF56784">
    <property type="entry name" value="HAD-like"/>
    <property type="match status" value="1"/>
</dbReference>
<keyword evidence="3" id="KW-1185">Reference proteome</keyword>
<sequence>MSAAKPIAGKRNLLLCLDAFGTLFTPSTPIQFTYAQAATRHGINVGSVKKPTKVDASFKSAFKKAAQENPNYGKATGMGAEKWWSNVVEDTFKPFLSEGQPFPTALTEELLRTYSSRLGYDVFRDVHPFFESLQVRLNNEKVSRIWPWDKTIVGIITNSDDRVPDILASMRLQVNPRRYGDGDQGGTERKFKSRPLDDIDFTVLSYDVGFEKPDRRIFAAAEEMLALTLESMGSSTDTPASSFEKLYVGDDLIKDVFGAEDAGWSSVLVQRGVTKGLKVSEEEFEREGESGGKRTVTTVGSLLDLCAWRPDQEPERPPVRYVSPRRYSPHPEDEVGNPLGP</sequence>
<dbReference type="InterPro" id="IPR044924">
    <property type="entry name" value="HAD-SF_hydro_IA_REG-2-like_cap"/>
</dbReference>
<dbReference type="PANTHER" id="PTHR46191">
    <property type="match status" value="1"/>
</dbReference>
<protein>
    <recommendedName>
        <fullName evidence="4">Haloacid dehalogenase</fullName>
    </recommendedName>
</protein>
<reference evidence="2 3" key="1">
    <citation type="submission" date="2024-09" db="EMBL/GenBank/DDBJ databases">
        <title>T2T genomes of carrot and Alternaria dauci and their utility for understanding host-pathogen interaction during carrot leaf blight disease.</title>
        <authorList>
            <person name="Liu W."/>
            <person name="Xu S."/>
            <person name="Ou C."/>
            <person name="Liu X."/>
            <person name="Zhuang F."/>
            <person name="Deng X.W."/>
        </authorList>
    </citation>
    <scope>NUCLEOTIDE SEQUENCE [LARGE SCALE GENOMIC DNA]</scope>
    <source>
        <strain evidence="2 3">A2016</strain>
    </source>
</reference>
<accession>A0ABR3UWW3</accession>
<dbReference type="InterPro" id="IPR051828">
    <property type="entry name" value="HAD-like_hydrolase_domain"/>
</dbReference>
<evidence type="ECO:0008006" key="4">
    <source>
        <dbReference type="Google" id="ProtNLM"/>
    </source>
</evidence>
<evidence type="ECO:0000313" key="3">
    <source>
        <dbReference type="Proteomes" id="UP001578633"/>
    </source>
</evidence>
<dbReference type="Gene3D" id="3.40.50.1000">
    <property type="entry name" value="HAD superfamily/HAD-like"/>
    <property type="match status" value="1"/>
</dbReference>
<dbReference type="Pfam" id="PF13242">
    <property type="entry name" value="Hydrolase_like"/>
    <property type="match status" value="1"/>
</dbReference>
<dbReference type="Gene3D" id="1.10.150.720">
    <property type="entry name" value="Haloacid dehalogenase-like hydrolase"/>
    <property type="match status" value="1"/>
</dbReference>
<gene>
    <name evidence="2" type="ORF">ACET3X_000223</name>
</gene>
<name>A0ABR3UWW3_9PLEO</name>
<dbReference type="GeneID" id="96080545"/>
<feature type="region of interest" description="Disordered" evidence="1">
    <location>
        <begin position="308"/>
        <end position="341"/>
    </location>
</feature>
<evidence type="ECO:0000256" key="1">
    <source>
        <dbReference type="SAM" id="MobiDB-lite"/>
    </source>
</evidence>
<proteinExistence type="predicted"/>
<dbReference type="Proteomes" id="UP001578633">
    <property type="component" value="Chromosome 1"/>
</dbReference>
<dbReference type="EMBL" id="JBHGVX010000001">
    <property type="protein sequence ID" value="KAL1799881.1"/>
    <property type="molecule type" value="Genomic_DNA"/>
</dbReference>
<evidence type="ECO:0000313" key="2">
    <source>
        <dbReference type="EMBL" id="KAL1799881.1"/>
    </source>
</evidence>
<dbReference type="InterPro" id="IPR036412">
    <property type="entry name" value="HAD-like_sf"/>
</dbReference>
<organism evidence="2 3">
    <name type="scientific">Alternaria dauci</name>
    <dbReference type="NCBI Taxonomy" id="48095"/>
    <lineage>
        <taxon>Eukaryota</taxon>
        <taxon>Fungi</taxon>
        <taxon>Dikarya</taxon>
        <taxon>Ascomycota</taxon>
        <taxon>Pezizomycotina</taxon>
        <taxon>Dothideomycetes</taxon>
        <taxon>Pleosporomycetidae</taxon>
        <taxon>Pleosporales</taxon>
        <taxon>Pleosporineae</taxon>
        <taxon>Pleosporaceae</taxon>
        <taxon>Alternaria</taxon>
        <taxon>Alternaria sect. Porri</taxon>
    </lineage>
</organism>
<dbReference type="InterPro" id="IPR023214">
    <property type="entry name" value="HAD_sf"/>
</dbReference>
<dbReference type="PANTHER" id="PTHR46191:SF2">
    <property type="entry name" value="HALOACID DEHALOGENASE-LIKE HYDROLASE DOMAIN-CONTAINING PROTEIN 3"/>
    <property type="match status" value="1"/>
</dbReference>
<comment type="caution">
    <text evidence="2">The sequence shown here is derived from an EMBL/GenBank/DDBJ whole genome shotgun (WGS) entry which is preliminary data.</text>
</comment>
<dbReference type="RefSeq" id="XP_069310465.1">
    <property type="nucleotide sequence ID" value="XM_069447495.1"/>
</dbReference>